<reference evidence="1" key="2">
    <citation type="submission" date="2015-06" db="UniProtKB">
        <authorList>
            <consortium name="EnsemblPlants"/>
        </authorList>
    </citation>
    <scope>IDENTIFICATION</scope>
    <source>
        <strain evidence="1">cv. Heinz 1706</strain>
    </source>
</reference>
<evidence type="ECO:0000313" key="2">
    <source>
        <dbReference type="Proteomes" id="UP000004994"/>
    </source>
</evidence>
<protein>
    <submittedName>
        <fullName evidence="1">Uncharacterized protein</fullName>
    </submittedName>
</protein>
<evidence type="ECO:0000313" key="1">
    <source>
        <dbReference type="EnsemblPlants" id="Solyc07g054130.2.1"/>
    </source>
</evidence>
<name>K4CFV8_SOLLC</name>
<keyword evidence="2" id="KW-1185">Reference proteome</keyword>
<dbReference type="EnsemblPlants" id="Solyc07g054130.2.1">
    <property type="protein sequence ID" value="Solyc07g054130.2.1"/>
    <property type="gene ID" value="Solyc07g054130.2"/>
</dbReference>
<organism evidence="1">
    <name type="scientific">Solanum lycopersicum</name>
    <name type="common">Tomato</name>
    <name type="synonym">Lycopersicon esculentum</name>
    <dbReference type="NCBI Taxonomy" id="4081"/>
    <lineage>
        <taxon>Eukaryota</taxon>
        <taxon>Viridiplantae</taxon>
        <taxon>Streptophyta</taxon>
        <taxon>Embryophyta</taxon>
        <taxon>Tracheophyta</taxon>
        <taxon>Spermatophyta</taxon>
        <taxon>Magnoliopsida</taxon>
        <taxon>eudicotyledons</taxon>
        <taxon>Gunneridae</taxon>
        <taxon>Pentapetalae</taxon>
        <taxon>asterids</taxon>
        <taxon>lamiids</taxon>
        <taxon>Solanales</taxon>
        <taxon>Solanaceae</taxon>
        <taxon>Solanoideae</taxon>
        <taxon>Solaneae</taxon>
        <taxon>Solanum</taxon>
        <taxon>Solanum subgen. Lycopersicon</taxon>
    </lineage>
</organism>
<dbReference type="InParanoid" id="K4CFV8"/>
<dbReference type="AlphaFoldDB" id="K4CFV8"/>
<sequence>MLPVKLLLDRFKPCKPTRDVISIGISPTMLLLERSRLFTIPMRLLIHFGMIPDILFSDKSKI</sequence>
<dbReference type="HOGENOM" id="CLU_2908483_0_0_1"/>
<proteinExistence type="predicted"/>
<dbReference type="PaxDb" id="4081-Solyc07g054130.2.1"/>
<reference evidence="1" key="1">
    <citation type="journal article" date="2012" name="Nature">
        <title>The tomato genome sequence provides insights into fleshy fruit evolution.</title>
        <authorList>
            <consortium name="Tomato Genome Consortium"/>
        </authorList>
    </citation>
    <scope>NUCLEOTIDE SEQUENCE [LARGE SCALE GENOMIC DNA]</scope>
    <source>
        <strain evidence="1">cv. Heinz 1706</strain>
    </source>
</reference>
<dbReference type="Proteomes" id="UP000004994">
    <property type="component" value="Chromosome 7"/>
</dbReference>
<accession>K4CFV8</accession>
<dbReference type="Gramene" id="Solyc07g054130.2.1">
    <property type="protein sequence ID" value="Solyc07g054130.2.1"/>
    <property type="gene ID" value="Solyc07g054130.2"/>
</dbReference>